<comment type="similarity">
    <text evidence="3">Belongs to the glycosyltransferase 7 family.</text>
</comment>
<reference evidence="13" key="2">
    <citation type="submission" date="2025-08" db="UniProtKB">
        <authorList>
            <consortium name="Ensembl"/>
        </authorList>
    </citation>
    <scope>IDENTIFICATION</scope>
</reference>
<keyword evidence="9" id="KW-0472">Membrane</keyword>
<dbReference type="GO" id="GO:0016020">
    <property type="term" value="C:membrane"/>
    <property type="evidence" value="ECO:0007669"/>
    <property type="project" value="UniProtKB-SubCell"/>
</dbReference>
<evidence type="ECO:0000313" key="14">
    <source>
        <dbReference type="Proteomes" id="UP000007875"/>
    </source>
</evidence>
<evidence type="ECO:0000256" key="10">
    <source>
        <dbReference type="ARBA" id="ARBA00023180"/>
    </source>
</evidence>
<evidence type="ECO:0000256" key="4">
    <source>
        <dbReference type="ARBA" id="ARBA00022676"/>
    </source>
</evidence>
<keyword evidence="4" id="KW-0328">Glycosyltransferase</keyword>
<dbReference type="GO" id="GO:0008378">
    <property type="term" value="F:galactosyltransferase activity"/>
    <property type="evidence" value="ECO:0007669"/>
    <property type="project" value="TreeGrafter"/>
</dbReference>
<dbReference type="eggNOG" id="KOG3916">
    <property type="taxonomic scope" value="Eukaryota"/>
</dbReference>
<keyword evidence="7" id="KW-0735">Signal-anchor</keyword>
<comment type="subcellular location">
    <subcellularLocation>
        <location evidence="1">Membrane</location>
        <topology evidence="1">Single-pass type II membrane protein</topology>
    </subcellularLocation>
</comment>
<evidence type="ECO:0000256" key="5">
    <source>
        <dbReference type="ARBA" id="ARBA00022679"/>
    </source>
</evidence>
<comment type="pathway">
    <text evidence="2">Protein modification; protein glycosylation.</text>
</comment>
<dbReference type="PRINTS" id="PR02050">
    <property type="entry name" value="B14GALTRFASE"/>
</dbReference>
<dbReference type="GO" id="GO:0005794">
    <property type="term" value="C:Golgi apparatus"/>
    <property type="evidence" value="ECO:0007669"/>
    <property type="project" value="TreeGrafter"/>
</dbReference>
<evidence type="ECO:0000256" key="9">
    <source>
        <dbReference type="ARBA" id="ARBA00023136"/>
    </source>
</evidence>
<dbReference type="Gene3D" id="3.90.550.10">
    <property type="entry name" value="Spore Coat Polysaccharide Biosynthesis Protein SpsA, Chain A"/>
    <property type="match status" value="1"/>
</dbReference>
<dbReference type="InterPro" id="IPR003859">
    <property type="entry name" value="Galactosyl_T"/>
</dbReference>
<reference evidence="13" key="3">
    <citation type="submission" date="2025-09" db="UniProtKB">
        <authorList>
            <consortium name="Ensembl"/>
        </authorList>
    </citation>
    <scope>IDENTIFICATION</scope>
</reference>
<dbReference type="PANTHER" id="PTHR19300:SF61">
    <property type="entry name" value="BETA-1,4-N-ACETYLGALACTOSAMINYLTRANSFERASE"/>
    <property type="match status" value="1"/>
</dbReference>
<evidence type="ECO:0000259" key="12">
    <source>
        <dbReference type="Pfam" id="PF13733"/>
    </source>
</evidence>
<dbReference type="GeneTree" id="ENSGT00940000163971"/>
<keyword evidence="6" id="KW-0812">Transmembrane</keyword>
<dbReference type="Pfam" id="PF13733">
    <property type="entry name" value="Glyco_transf_7N"/>
    <property type="match status" value="1"/>
</dbReference>
<evidence type="ECO:0000256" key="3">
    <source>
        <dbReference type="ARBA" id="ARBA00005735"/>
    </source>
</evidence>
<dbReference type="InterPro" id="IPR027995">
    <property type="entry name" value="Galactosyl_T_N"/>
</dbReference>
<dbReference type="InterPro" id="IPR027791">
    <property type="entry name" value="Galactosyl_T_C"/>
</dbReference>
<evidence type="ECO:0000256" key="6">
    <source>
        <dbReference type="ARBA" id="ARBA00022692"/>
    </source>
</evidence>
<accession>H2ZNH6</accession>
<evidence type="ECO:0000256" key="7">
    <source>
        <dbReference type="ARBA" id="ARBA00022968"/>
    </source>
</evidence>
<dbReference type="SUPFAM" id="SSF53448">
    <property type="entry name" value="Nucleotide-diphospho-sugar transferases"/>
    <property type="match status" value="1"/>
</dbReference>
<dbReference type="Proteomes" id="UP000007875">
    <property type="component" value="Unassembled WGS sequence"/>
</dbReference>
<dbReference type="InParanoid" id="H2ZNH6"/>
<feature type="domain" description="Galactosyltransferase N-terminal" evidence="12">
    <location>
        <begin position="15"/>
        <end position="136"/>
    </location>
</feature>
<dbReference type="PANTHER" id="PTHR19300">
    <property type="entry name" value="BETA-1,4-GALACTOSYLTRANSFERASE"/>
    <property type="match status" value="1"/>
</dbReference>
<keyword evidence="5" id="KW-0808">Transferase</keyword>
<proteinExistence type="inferred from homology"/>
<sequence>MPLVGALKTDLEGLEVEYKAVQQEHGHIAVPSFYLFRPRYCKPELKIAIIIPFRDREEHLQYLLGRLHPFLKRQHASFQIFVIEQSGNGTFNKGRLMNTGYYFALNESRKHNNSFDCYVFHDVDMMPENDKNMYACIPGSNLVDHLACSVNKFNYHALCCGMTVGGVLMFTPDQFDKTNGFSNRYWGWGGEDDDMNVRIRVNGLSIRRNSDHNICRYTMIEHKRDSLNPYVEETVNDRVKTASDKAGVDGLTNLNTTILSVQWTSLFVRVLVDVGTPHWSVANVLVQPDT</sequence>
<dbReference type="Ensembl" id="ENSCSAVT00000019349.1">
    <property type="protein sequence ID" value="ENSCSAVP00000019142.1"/>
    <property type="gene ID" value="ENSCSAVG00000011243.1"/>
</dbReference>
<keyword evidence="14" id="KW-1185">Reference proteome</keyword>
<keyword evidence="8" id="KW-1133">Transmembrane helix</keyword>
<dbReference type="GO" id="GO:0005975">
    <property type="term" value="P:carbohydrate metabolic process"/>
    <property type="evidence" value="ECO:0007669"/>
    <property type="project" value="InterPro"/>
</dbReference>
<protein>
    <recommendedName>
        <fullName evidence="15">Galactosyltransferase N-terminal domain-containing protein</fullName>
    </recommendedName>
</protein>
<dbReference type="UniPathway" id="UPA00378"/>
<dbReference type="InterPro" id="IPR029044">
    <property type="entry name" value="Nucleotide-diphossugar_trans"/>
</dbReference>
<reference evidence="14" key="1">
    <citation type="submission" date="2003-08" db="EMBL/GenBank/DDBJ databases">
        <authorList>
            <person name="Birren B."/>
            <person name="Nusbaum C."/>
            <person name="Abebe A."/>
            <person name="Abouelleil A."/>
            <person name="Adekoya E."/>
            <person name="Ait-zahra M."/>
            <person name="Allen N."/>
            <person name="Allen T."/>
            <person name="An P."/>
            <person name="Anderson M."/>
            <person name="Anderson S."/>
            <person name="Arachchi H."/>
            <person name="Armbruster J."/>
            <person name="Bachantsang P."/>
            <person name="Baldwin J."/>
            <person name="Barry A."/>
            <person name="Bayul T."/>
            <person name="Blitshsteyn B."/>
            <person name="Bloom T."/>
            <person name="Blye J."/>
            <person name="Boguslavskiy L."/>
            <person name="Borowsky M."/>
            <person name="Boukhgalter B."/>
            <person name="Brunache A."/>
            <person name="Butler J."/>
            <person name="Calixte N."/>
            <person name="Calvo S."/>
            <person name="Camarata J."/>
            <person name="Campo K."/>
            <person name="Chang J."/>
            <person name="Cheshatsang Y."/>
            <person name="Citroen M."/>
            <person name="Collymore A."/>
            <person name="Considine T."/>
            <person name="Cook A."/>
            <person name="Cooke P."/>
            <person name="Corum B."/>
            <person name="Cuomo C."/>
            <person name="David R."/>
            <person name="Dawoe T."/>
            <person name="Degray S."/>
            <person name="Dodge S."/>
            <person name="Dooley K."/>
            <person name="Dorje P."/>
            <person name="Dorjee K."/>
            <person name="Dorris L."/>
            <person name="Duffey N."/>
            <person name="Dupes A."/>
            <person name="Elkins T."/>
            <person name="Engels R."/>
            <person name="Erickson J."/>
            <person name="Farina A."/>
            <person name="Faro S."/>
            <person name="Ferreira P."/>
            <person name="Fischer H."/>
            <person name="Fitzgerald M."/>
            <person name="Foley K."/>
            <person name="Gage D."/>
            <person name="Galagan J."/>
            <person name="Gearin G."/>
            <person name="Gnerre S."/>
            <person name="Gnirke A."/>
            <person name="Goyette A."/>
            <person name="Graham J."/>
            <person name="Grandbois E."/>
            <person name="Gyaltsen K."/>
            <person name="Hafez N."/>
            <person name="Hagopian D."/>
            <person name="Hagos B."/>
            <person name="Hall J."/>
            <person name="Hatcher B."/>
            <person name="Heller A."/>
            <person name="Higgins H."/>
            <person name="Honan T."/>
            <person name="Horn A."/>
            <person name="Houde N."/>
            <person name="Hughes L."/>
            <person name="Hulme W."/>
            <person name="Husby E."/>
            <person name="Iliev I."/>
            <person name="Jaffe D."/>
            <person name="Jones C."/>
            <person name="Kamal M."/>
            <person name="Kamat A."/>
            <person name="Kamvysselis M."/>
            <person name="Karlsson E."/>
            <person name="Kells C."/>
            <person name="Kieu A."/>
            <person name="Kisner P."/>
            <person name="Kodira C."/>
            <person name="Kulbokas E."/>
            <person name="Labutti K."/>
            <person name="Lama D."/>
            <person name="Landers T."/>
            <person name="Leger J."/>
            <person name="Levine S."/>
            <person name="Lewis D."/>
            <person name="Lewis T."/>
            <person name="Lindblad-toh K."/>
            <person name="Liu X."/>
            <person name="Lokyitsang T."/>
            <person name="Lokyitsang Y."/>
            <person name="Lucien O."/>
            <person name="Lui A."/>
            <person name="Ma L.J."/>
            <person name="Mabbitt R."/>
            <person name="Macdonald J."/>
            <person name="Maclean C."/>
            <person name="Major J."/>
            <person name="Manning J."/>
            <person name="Marabella R."/>
            <person name="Maru K."/>
            <person name="Matthews C."/>
            <person name="Mauceli E."/>
            <person name="Mccarthy M."/>
            <person name="Mcdonough S."/>
            <person name="Mcghee T."/>
            <person name="Meldrim J."/>
            <person name="Meneus L."/>
            <person name="Mesirov J."/>
            <person name="Mihalev A."/>
            <person name="Mihova T."/>
            <person name="Mikkelsen T."/>
            <person name="Mlenga V."/>
            <person name="Moru K."/>
            <person name="Mozes J."/>
            <person name="Mulrain L."/>
            <person name="Munson G."/>
            <person name="Naylor J."/>
            <person name="Newes C."/>
            <person name="Nguyen C."/>
            <person name="Nguyen N."/>
            <person name="Nguyen T."/>
            <person name="Nicol R."/>
            <person name="Nielsen C."/>
            <person name="Nizzari M."/>
            <person name="Norbu C."/>
            <person name="Norbu N."/>
            <person name="O'donnell P."/>
            <person name="Okoawo O."/>
            <person name="O'leary S."/>
            <person name="Omotosho B."/>
            <person name="O'neill K."/>
            <person name="Osman S."/>
            <person name="Parker S."/>
            <person name="Perrin D."/>
            <person name="Phunkhang P."/>
            <person name="Piqani B."/>
            <person name="Purcell S."/>
            <person name="Rachupka T."/>
            <person name="Ramasamy U."/>
            <person name="Rameau R."/>
            <person name="Ray V."/>
            <person name="Raymond C."/>
            <person name="Retta R."/>
            <person name="Richardson S."/>
            <person name="Rise C."/>
            <person name="Rodriguez J."/>
            <person name="Rogers J."/>
            <person name="Rogov P."/>
            <person name="Rutman M."/>
            <person name="Schupbach R."/>
            <person name="Seaman C."/>
            <person name="Settipalli S."/>
            <person name="Sharpe T."/>
            <person name="Sheridan J."/>
            <person name="Sherpa N."/>
            <person name="Shi J."/>
            <person name="Smirnov S."/>
            <person name="Smith C."/>
            <person name="Sougnez C."/>
            <person name="Spencer B."/>
            <person name="Stalker J."/>
            <person name="Stange-thomann N."/>
            <person name="Stavropoulos S."/>
            <person name="Stetson K."/>
            <person name="Stone C."/>
            <person name="Stone S."/>
            <person name="Stubbs M."/>
            <person name="Talamas J."/>
            <person name="Tchuinga P."/>
            <person name="Tenzing P."/>
            <person name="Tesfaye S."/>
            <person name="Theodore J."/>
            <person name="Thoulutsang Y."/>
            <person name="Topham K."/>
            <person name="Towey S."/>
            <person name="Tsamla T."/>
            <person name="Tsomo N."/>
            <person name="Vallee D."/>
            <person name="Vassiliev H."/>
            <person name="Venkataraman V."/>
            <person name="Vinson J."/>
            <person name="Vo A."/>
            <person name="Wade C."/>
            <person name="Wang S."/>
            <person name="Wangchuk T."/>
            <person name="Wangdi T."/>
            <person name="Whittaker C."/>
            <person name="Wilkinson J."/>
            <person name="Wu Y."/>
            <person name="Wyman D."/>
            <person name="Yadav S."/>
            <person name="Yang S."/>
            <person name="Yang X."/>
            <person name="Yeager S."/>
            <person name="Yee E."/>
            <person name="Young G."/>
            <person name="Zainoun J."/>
            <person name="Zembeck L."/>
            <person name="Zimmer A."/>
            <person name="Zody M."/>
            <person name="Lander E."/>
        </authorList>
    </citation>
    <scope>NUCLEOTIDE SEQUENCE [LARGE SCALE GENOMIC DNA]</scope>
</reference>
<evidence type="ECO:0000313" key="13">
    <source>
        <dbReference type="Ensembl" id="ENSCSAVP00000019142.1"/>
    </source>
</evidence>
<keyword evidence="10" id="KW-0325">Glycoprotein</keyword>
<evidence type="ECO:0000256" key="1">
    <source>
        <dbReference type="ARBA" id="ARBA00004606"/>
    </source>
</evidence>
<organism evidence="13 14">
    <name type="scientific">Ciona savignyi</name>
    <name type="common">Pacific transparent sea squirt</name>
    <dbReference type="NCBI Taxonomy" id="51511"/>
    <lineage>
        <taxon>Eukaryota</taxon>
        <taxon>Metazoa</taxon>
        <taxon>Chordata</taxon>
        <taxon>Tunicata</taxon>
        <taxon>Ascidiacea</taxon>
        <taxon>Phlebobranchia</taxon>
        <taxon>Cionidae</taxon>
        <taxon>Ciona</taxon>
    </lineage>
</organism>
<evidence type="ECO:0000256" key="2">
    <source>
        <dbReference type="ARBA" id="ARBA00004922"/>
    </source>
</evidence>
<feature type="domain" description="Galactosyltransferase C-terminal" evidence="11">
    <location>
        <begin position="145"/>
        <end position="223"/>
    </location>
</feature>
<dbReference type="AlphaFoldDB" id="H2ZNH6"/>
<dbReference type="Pfam" id="PF02709">
    <property type="entry name" value="Glyco_transf_7C"/>
    <property type="match status" value="1"/>
</dbReference>
<evidence type="ECO:0000259" key="11">
    <source>
        <dbReference type="Pfam" id="PF02709"/>
    </source>
</evidence>
<evidence type="ECO:0008006" key="15">
    <source>
        <dbReference type="Google" id="ProtNLM"/>
    </source>
</evidence>
<evidence type="ECO:0000256" key="8">
    <source>
        <dbReference type="ARBA" id="ARBA00022989"/>
    </source>
</evidence>
<name>H2ZNH6_CIOSA</name>
<dbReference type="STRING" id="51511.ENSCSAVP00000019142"/>
<dbReference type="OMA" id="TSNYFVD"/>
<dbReference type="HOGENOM" id="CLU_044391_1_4_1"/>